<feature type="chain" id="PRO_5011740073" evidence="1">
    <location>
        <begin position="21"/>
        <end position="358"/>
    </location>
</feature>
<dbReference type="PROSITE" id="PS51257">
    <property type="entry name" value="PROKAR_LIPOPROTEIN"/>
    <property type="match status" value="1"/>
</dbReference>
<keyword evidence="3" id="KW-1185">Reference proteome</keyword>
<evidence type="ECO:0000313" key="2">
    <source>
        <dbReference type="EMBL" id="SFU07525.1"/>
    </source>
</evidence>
<dbReference type="EMBL" id="FPBF01000006">
    <property type="protein sequence ID" value="SFU07525.1"/>
    <property type="molecule type" value="Genomic_DNA"/>
</dbReference>
<sequence length="358" mass="41153">MRYLYLLSLLSFLLSCTSESENKSTISIEIDDFEEIQLSSEKHFFEEVINASSMVLQGDKILISEYHNVPDEQPRIHIINTRDWTYDKPKGRYGKGPLETFIPDVIPTQDPDSFWVYDYNNRKISTFSFNDSTLLASTDRKITDINYGPMRLVLIPNGNYLGVARENENKILEFDSEGNLIASYGEIELLEERPDLTKLQVSLLNNGRFNGNIQNGIYVRASIFRDLLEVFNYKTKNFFSIIGPDLKLPEFEYQESKFGRMLSIEPDVPSKYSGIAVSEHYIFALYSGYSYLDYTDSGLTAKEIRVFDLKGNPMWRFILDRSIIELGINEQTNEIYGLTTDEDPGIAVFKIPDGLLDK</sequence>
<dbReference type="RefSeq" id="WP_091696210.1">
    <property type="nucleotide sequence ID" value="NZ_FPBF01000006.1"/>
</dbReference>
<reference evidence="3" key="1">
    <citation type="submission" date="2016-10" db="EMBL/GenBank/DDBJ databases">
        <authorList>
            <person name="Varghese N."/>
            <person name="Submissions S."/>
        </authorList>
    </citation>
    <scope>NUCLEOTIDE SEQUENCE [LARGE SCALE GENOMIC DNA]</scope>
    <source>
        <strain evidence="3">DSM 23445</strain>
    </source>
</reference>
<accession>A0A1I7D7E5</accession>
<dbReference type="Pfam" id="PF15869">
    <property type="entry name" value="TolB_like"/>
    <property type="match status" value="1"/>
</dbReference>
<dbReference type="AlphaFoldDB" id="A0A1I7D7E5"/>
<dbReference type="OrthoDB" id="1100397at2"/>
<dbReference type="SUPFAM" id="SSF75011">
    <property type="entry name" value="3-carboxy-cis,cis-mucoante lactonizing enzyme"/>
    <property type="match status" value="1"/>
</dbReference>
<keyword evidence="1" id="KW-0732">Signal</keyword>
<evidence type="ECO:0000256" key="1">
    <source>
        <dbReference type="SAM" id="SignalP"/>
    </source>
</evidence>
<evidence type="ECO:0000313" key="3">
    <source>
        <dbReference type="Proteomes" id="UP000199673"/>
    </source>
</evidence>
<feature type="signal peptide" evidence="1">
    <location>
        <begin position="1"/>
        <end position="20"/>
    </location>
</feature>
<name>A0A1I7D7E5_9BACT</name>
<organism evidence="2 3">
    <name type="scientific">Algoriphagus locisalis</name>
    <dbReference type="NCBI Taxonomy" id="305507"/>
    <lineage>
        <taxon>Bacteria</taxon>
        <taxon>Pseudomonadati</taxon>
        <taxon>Bacteroidota</taxon>
        <taxon>Cytophagia</taxon>
        <taxon>Cytophagales</taxon>
        <taxon>Cyclobacteriaceae</taxon>
        <taxon>Algoriphagus</taxon>
    </lineage>
</organism>
<dbReference type="Proteomes" id="UP000199673">
    <property type="component" value="Unassembled WGS sequence"/>
</dbReference>
<protein>
    <submittedName>
        <fullName evidence="2">TolB-like 6-blade propeller-like</fullName>
    </submittedName>
</protein>
<dbReference type="STRING" id="305507.SAMN04489724_3710"/>
<gene>
    <name evidence="2" type="ORF">SAMN04489724_3710</name>
</gene>
<proteinExistence type="predicted"/>